<feature type="transmembrane region" description="Helical" evidence="1">
    <location>
        <begin position="19"/>
        <end position="36"/>
    </location>
</feature>
<dbReference type="STRING" id="70996.SE18_25090"/>
<organism evidence="2 3">
    <name type="scientific">Herpetosiphon geysericola</name>
    <dbReference type="NCBI Taxonomy" id="70996"/>
    <lineage>
        <taxon>Bacteria</taxon>
        <taxon>Bacillati</taxon>
        <taxon>Chloroflexota</taxon>
        <taxon>Chloroflexia</taxon>
        <taxon>Herpetosiphonales</taxon>
        <taxon>Herpetosiphonaceae</taxon>
        <taxon>Herpetosiphon</taxon>
    </lineage>
</organism>
<keyword evidence="1" id="KW-0812">Transmembrane</keyword>
<comment type="caution">
    <text evidence="2">The sequence shown here is derived from an EMBL/GenBank/DDBJ whole genome shotgun (WGS) entry which is preliminary data.</text>
</comment>
<dbReference type="RefSeq" id="WP_054537212.1">
    <property type="nucleotide sequence ID" value="NZ_LGKP01000040.1"/>
</dbReference>
<protein>
    <submittedName>
        <fullName evidence="2">Uncharacterized protein</fullName>
    </submittedName>
</protein>
<name>A0A0P6Y521_9CHLR</name>
<dbReference type="Proteomes" id="UP000050277">
    <property type="component" value="Unassembled WGS sequence"/>
</dbReference>
<keyword evidence="3" id="KW-1185">Reference proteome</keyword>
<gene>
    <name evidence="2" type="ORF">SE18_25090</name>
</gene>
<dbReference type="AlphaFoldDB" id="A0A0P6Y521"/>
<evidence type="ECO:0000313" key="2">
    <source>
        <dbReference type="EMBL" id="KPL80321.1"/>
    </source>
</evidence>
<feature type="transmembrane region" description="Helical" evidence="1">
    <location>
        <begin position="90"/>
        <end position="112"/>
    </location>
</feature>
<proteinExistence type="predicted"/>
<reference evidence="2 3" key="1">
    <citation type="submission" date="2015-07" db="EMBL/GenBank/DDBJ databases">
        <title>Whole genome sequence of Herpetosiphon geysericola DSM 7119.</title>
        <authorList>
            <person name="Hemp J."/>
            <person name="Ward L.M."/>
            <person name="Pace L.A."/>
            <person name="Fischer W.W."/>
        </authorList>
    </citation>
    <scope>NUCLEOTIDE SEQUENCE [LARGE SCALE GENOMIC DNA]</scope>
    <source>
        <strain evidence="2 3">DSM 7119</strain>
    </source>
</reference>
<keyword evidence="1" id="KW-1133">Transmembrane helix</keyword>
<evidence type="ECO:0000313" key="3">
    <source>
        <dbReference type="Proteomes" id="UP000050277"/>
    </source>
</evidence>
<accession>A0A0P6Y521</accession>
<sequence length="163" mass="18535">MQQVILACGYGLWPQSFGWLYWFIGFWLTIALVIVVKAWVFPRNQWIQRRAPMLKSFLLFMSGTSVSMLVLSGIYFLAPAMFSNRLGFVPTYQLVLLGAICIHDTLIVNYWLKQGYAQTIGVDPNQQLQVEPAQSHWYQPIVLGFGTNLMLFLVIQALLSLAG</sequence>
<dbReference type="OrthoDB" id="9852364at2"/>
<feature type="transmembrane region" description="Helical" evidence="1">
    <location>
        <begin position="57"/>
        <end position="78"/>
    </location>
</feature>
<dbReference type="EMBL" id="LGKP01000040">
    <property type="protein sequence ID" value="KPL80321.1"/>
    <property type="molecule type" value="Genomic_DNA"/>
</dbReference>
<evidence type="ECO:0000256" key="1">
    <source>
        <dbReference type="SAM" id="Phobius"/>
    </source>
</evidence>
<keyword evidence="1" id="KW-0472">Membrane</keyword>
<feature type="transmembrane region" description="Helical" evidence="1">
    <location>
        <begin position="141"/>
        <end position="162"/>
    </location>
</feature>